<dbReference type="AlphaFoldDB" id="A0A327R1D3"/>
<gene>
    <name evidence="1" type="ORF">LX64_00062</name>
</gene>
<comment type="caution">
    <text evidence="1">The sequence shown here is derived from an EMBL/GenBank/DDBJ whole genome shotgun (WGS) entry which is preliminary data.</text>
</comment>
<dbReference type="EMBL" id="QLLL01000001">
    <property type="protein sequence ID" value="RAJ10460.1"/>
    <property type="molecule type" value="Genomic_DNA"/>
</dbReference>
<dbReference type="RefSeq" id="WP_148707142.1">
    <property type="nucleotide sequence ID" value="NZ_QLLL01000001.1"/>
</dbReference>
<dbReference type="OrthoDB" id="664300at2"/>
<evidence type="ECO:0000313" key="2">
    <source>
        <dbReference type="Proteomes" id="UP000249547"/>
    </source>
</evidence>
<sequence length="275" mass="31609">MKYILLAYSLLLIVACSKPDYTNFPGRSPRLALIKNQQGDVVDSLVYDLSGKLVRRFHFGTYHASDITGHYYTFDAQGRVTMSAALSLNPDYTVNNSYYDTIRYVYNANQTVSVLRNYNWMIVDMYVSYDQNGVITQAISIDSVATGDQPKYILTNQVVNKNIVSYKERFYNPNDGNFFFDEDVTIQYDNQPNPFFELHKKNPIAFTFYDAASEYNMVNTKNNALSRHEVGAYYDRFVQSWYTYHPQLGYPLTAKAGSVAAGDTTVTFYAEYIYK</sequence>
<protein>
    <submittedName>
        <fullName evidence="1">Uncharacterized protein</fullName>
    </submittedName>
</protein>
<organism evidence="1 2">
    <name type="scientific">Chitinophaga skermanii</name>
    <dbReference type="NCBI Taxonomy" id="331697"/>
    <lineage>
        <taxon>Bacteria</taxon>
        <taxon>Pseudomonadati</taxon>
        <taxon>Bacteroidota</taxon>
        <taxon>Chitinophagia</taxon>
        <taxon>Chitinophagales</taxon>
        <taxon>Chitinophagaceae</taxon>
        <taxon>Chitinophaga</taxon>
    </lineage>
</organism>
<accession>A0A327R1D3</accession>
<reference evidence="1 2" key="1">
    <citation type="submission" date="2018-06" db="EMBL/GenBank/DDBJ databases">
        <title>Genomic Encyclopedia of Archaeal and Bacterial Type Strains, Phase II (KMG-II): from individual species to whole genera.</title>
        <authorList>
            <person name="Goeker M."/>
        </authorList>
    </citation>
    <scope>NUCLEOTIDE SEQUENCE [LARGE SCALE GENOMIC DNA]</scope>
    <source>
        <strain evidence="1 2">DSM 23857</strain>
    </source>
</reference>
<evidence type="ECO:0000313" key="1">
    <source>
        <dbReference type="EMBL" id="RAJ10460.1"/>
    </source>
</evidence>
<dbReference type="PROSITE" id="PS51257">
    <property type="entry name" value="PROKAR_LIPOPROTEIN"/>
    <property type="match status" value="1"/>
</dbReference>
<proteinExistence type="predicted"/>
<dbReference type="Proteomes" id="UP000249547">
    <property type="component" value="Unassembled WGS sequence"/>
</dbReference>
<name>A0A327R1D3_9BACT</name>
<keyword evidence="2" id="KW-1185">Reference proteome</keyword>